<accession>A0A7K1KPV6</accession>
<keyword evidence="4 8" id="KW-1003">Cell membrane</keyword>
<feature type="transmembrane region" description="Helical" evidence="8">
    <location>
        <begin position="141"/>
        <end position="160"/>
    </location>
</feature>
<dbReference type="EMBL" id="WODC01000007">
    <property type="protein sequence ID" value="MUM78125.1"/>
    <property type="molecule type" value="Genomic_DNA"/>
</dbReference>
<keyword evidence="5 8" id="KW-0812">Transmembrane</keyword>
<evidence type="ECO:0000256" key="6">
    <source>
        <dbReference type="ARBA" id="ARBA00022989"/>
    </source>
</evidence>
<feature type="transmembrane region" description="Helical" evidence="8">
    <location>
        <begin position="243"/>
        <end position="262"/>
    </location>
</feature>
<evidence type="ECO:0000256" key="8">
    <source>
        <dbReference type="RuleBase" id="RU363041"/>
    </source>
</evidence>
<evidence type="ECO:0000313" key="10">
    <source>
        <dbReference type="Proteomes" id="UP000461162"/>
    </source>
</evidence>
<organism evidence="9 10">
    <name type="scientific">Pseudodesulfovibrio alkaliphilus</name>
    <dbReference type="NCBI Taxonomy" id="2661613"/>
    <lineage>
        <taxon>Bacteria</taxon>
        <taxon>Pseudomonadati</taxon>
        <taxon>Thermodesulfobacteriota</taxon>
        <taxon>Desulfovibrionia</taxon>
        <taxon>Desulfovibrionales</taxon>
        <taxon>Desulfovibrionaceae</taxon>
    </lineage>
</organism>
<dbReference type="InterPro" id="IPR002781">
    <property type="entry name" value="TM_pro_TauE-like"/>
</dbReference>
<evidence type="ECO:0000256" key="1">
    <source>
        <dbReference type="ARBA" id="ARBA00004651"/>
    </source>
</evidence>
<proteinExistence type="inferred from homology"/>
<keyword evidence="10" id="KW-1185">Reference proteome</keyword>
<sequence>MTAYLVVFLASIAASGLTLYSGFGLGTLLLPVYSLFFPLEVAVAATAMVHGANNAFKIGVVGRHADRSLVMRFGIPAILAAFVGAALLGYVAHFGEIARYSLGTHEAVVTPIKLSIALLMLAFALFELLPSLRGLKFDRKYLFLGGLLSGFFGGFSGHQGALRSAFLAKVGISPQAFVGTNAVIGFMVDMIRITIYAAAFMTAGTMGLADTAQWPLIATGTVAAFAGVLLGKRYLHKMTMNSVQVITGAFLLGIAIALGLGIV</sequence>
<comment type="caution">
    <text evidence="9">The sequence shown here is derived from an EMBL/GenBank/DDBJ whole genome shotgun (WGS) entry which is preliminary data.</text>
</comment>
<reference evidence="9 10" key="1">
    <citation type="submission" date="2019-11" db="EMBL/GenBank/DDBJ databases">
        <title>Pseudodesulfovibrio alkaliphilus, sp. nov., an alkaliphilic sulfate-reducing bacteria from mud volcano of Taman peninsula, Russia.</title>
        <authorList>
            <person name="Frolova A."/>
            <person name="Merkel A.Y."/>
            <person name="Slobodkin A.I."/>
        </authorList>
    </citation>
    <scope>NUCLEOTIDE SEQUENCE [LARGE SCALE GENOMIC DNA]</scope>
    <source>
        <strain evidence="9 10">F-1</strain>
    </source>
</reference>
<protein>
    <recommendedName>
        <fullName evidence="8">Probable membrane transporter protein</fullName>
    </recommendedName>
</protein>
<comment type="subcellular location">
    <subcellularLocation>
        <location evidence="1 8">Cell membrane</location>
        <topology evidence="1 8">Multi-pass membrane protein</topology>
    </subcellularLocation>
</comment>
<name>A0A7K1KPV6_9BACT</name>
<dbReference type="InterPro" id="IPR052017">
    <property type="entry name" value="TSUP"/>
</dbReference>
<evidence type="ECO:0000256" key="4">
    <source>
        <dbReference type="ARBA" id="ARBA00022475"/>
    </source>
</evidence>
<evidence type="ECO:0000313" key="9">
    <source>
        <dbReference type="EMBL" id="MUM78125.1"/>
    </source>
</evidence>
<feature type="transmembrane region" description="Helical" evidence="8">
    <location>
        <begin position="112"/>
        <end position="129"/>
    </location>
</feature>
<evidence type="ECO:0000256" key="3">
    <source>
        <dbReference type="ARBA" id="ARBA00022448"/>
    </source>
</evidence>
<feature type="transmembrane region" description="Helical" evidence="8">
    <location>
        <begin position="73"/>
        <end position="92"/>
    </location>
</feature>
<dbReference type="PANTHER" id="PTHR30269:SF38">
    <property type="entry name" value="SULFITE EXPORTER TAUE_SAFE"/>
    <property type="match status" value="1"/>
</dbReference>
<keyword evidence="3" id="KW-0813">Transport</keyword>
<dbReference type="RefSeq" id="WP_155934751.1">
    <property type="nucleotide sequence ID" value="NZ_WODC01000007.1"/>
</dbReference>
<evidence type="ECO:0000256" key="2">
    <source>
        <dbReference type="ARBA" id="ARBA00009142"/>
    </source>
</evidence>
<keyword evidence="6 8" id="KW-1133">Transmembrane helix</keyword>
<evidence type="ECO:0000256" key="7">
    <source>
        <dbReference type="ARBA" id="ARBA00023136"/>
    </source>
</evidence>
<dbReference type="Pfam" id="PF01925">
    <property type="entry name" value="TauE"/>
    <property type="match status" value="1"/>
</dbReference>
<evidence type="ECO:0000256" key="5">
    <source>
        <dbReference type="ARBA" id="ARBA00022692"/>
    </source>
</evidence>
<feature type="transmembrane region" description="Helical" evidence="8">
    <location>
        <begin position="32"/>
        <end position="52"/>
    </location>
</feature>
<keyword evidence="7 8" id="KW-0472">Membrane</keyword>
<dbReference type="GO" id="GO:0005886">
    <property type="term" value="C:plasma membrane"/>
    <property type="evidence" value="ECO:0007669"/>
    <property type="project" value="UniProtKB-SubCell"/>
</dbReference>
<dbReference type="Proteomes" id="UP000461162">
    <property type="component" value="Unassembled WGS sequence"/>
</dbReference>
<dbReference type="AlphaFoldDB" id="A0A7K1KPV6"/>
<feature type="transmembrane region" description="Helical" evidence="8">
    <location>
        <begin position="214"/>
        <end position="231"/>
    </location>
</feature>
<dbReference type="PANTHER" id="PTHR30269">
    <property type="entry name" value="TRANSMEMBRANE PROTEIN YFCA"/>
    <property type="match status" value="1"/>
</dbReference>
<comment type="similarity">
    <text evidence="2 8">Belongs to the 4-toluene sulfonate uptake permease (TSUP) (TC 2.A.102) family.</text>
</comment>
<gene>
    <name evidence="9" type="ORF">GKC30_10810</name>
</gene>